<feature type="domain" description="SHSP" evidence="3">
    <location>
        <begin position="44"/>
        <end position="154"/>
    </location>
</feature>
<evidence type="ECO:0000313" key="8">
    <source>
        <dbReference type="Proteomes" id="UP000186879"/>
    </source>
</evidence>
<dbReference type="SUPFAM" id="SSF49764">
    <property type="entry name" value="HSP20-like chaperones"/>
    <property type="match status" value="1"/>
</dbReference>
<comment type="similarity">
    <text evidence="1 2">Belongs to the small heat shock protein (HSP20) family.</text>
</comment>
<reference evidence="7 9" key="2">
    <citation type="submission" date="2016-10" db="EMBL/GenBank/DDBJ databases">
        <authorList>
            <person name="de Groot N.N."/>
        </authorList>
    </citation>
    <scope>NUCLEOTIDE SEQUENCE [LARGE SCALE GENOMIC DNA]</scope>
    <source>
        <strain evidence="7 9">Z-7982</strain>
    </source>
</reference>
<dbReference type="AlphaFoldDB" id="A0A1L3Q0P7"/>
<keyword evidence="7" id="KW-0346">Stress response</keyword>
<organism evidence="5 8">
    <name type="scientific">Methanohalophilus halophilus</name>
    <dbReference type="NCBI Taxonomy" id="2177"/>
    <lineage>
        <taxon>Archaea</taxon>
        <taxon>Methanobacteriati</taxon>
        <taxon>Methanobacteriota</taxon>
        <taxon>Stenosarchaea group</taxon>
        <taxon>Methanomicrobia</taxon>
        <taxon>Methanosarcinales</taxon>
        <taxon>Methanosarcinaceae</taxon>
        <taxon>Methanohalophilus</taxon>
    </lineage>
</organism>
<dbReference type="PROSITE" id="PS51203">
    <property type="entry name" value="CS"/>
    <property type="match status" value="1"/>
</dbReference>
<keyword evidence="8" id="KW-1185">Reference proteome</keyword>
<name>A0A1L3Q0P7_9EURY</name>
<dbReference type="Gene3D" id="2.60.40.790">
    <property type="match status" value="1"/>
</dbReference>
<evidence type="ECO:0000313" key="10">
    <source>
        <dbReference type="Proteomes" id="UP000267921"/>
    </source>
</evidence>
<sequence>MKRGLIRRGNSPSVSRWDPFDEIKQTQDYLNDLFREFLPSVQWKGGETMAPLVDVQEKDDSVVVTTDLPGVNKEDVDIRVSEGMIEISAECKKEEEKEEEGYFQKERRYSSFSRAVSLPASVTEEGATAKLEEGVLTVTLPKTKEAEKPKISIE</sequence>
<dbReference type="EMBL" id="CP017921">
    <property type="protein sequence ID" value="APH38448.1"/>
    <property type="molecule type" value="Genomic_DNA"/>
</dbReference>
<reference evidence="5 8" key="1">
    <citation type="submission" date="2016-10" db="EMBL/GenBank/DDBJ databases">
        <title>Methanohalophilus halophilus.</title>
        <authorList>
            <person name="L'haridon S."/>
        </authorList>
    </citation>
    <scope>NUCLEOTIDE SEQUENCE [LARGE SCALE GENOMIC DNA]</scope>
    <source>
        <strain evidence="5 8">Z-7982</strain>
    </source>
</reference>
<dbReference type="CDD" id="cd06464">
    <property type="entry name" value="ACD_sHsps-like"/>
    <property type="match status" value="1"/>
</dbReference>
<dbReference type="STRING" id="2177.BHR79_02390"/>
<evidence type="ECO:0000313" key="9">
    <source>
        <dbReference type="Proteomes" id="UP000198669"/>
    </source>
</evidence>
<dbReference type="RefSeq" id="WP_072560826.1">
    <property type="nucleotide sequence ID" value="NZ_CP017921.1"/>
</dbReference>
<dbReference type="OrthoDB" id="198277at2157"/>
<dbReference type="InterPro" id="IPR002068">
    <property type="entry name" value="A-crystallin/Hsp20_dom"/>
</dbReference>
<dbReference type="PANTHER" id="PTHR11527">
    <property type="entry name" value="HEAT-SHOCK PROTEIN 20 FAMILY MEMBER"/>
    <property type="match status" value="1"/>
</dbReference>
<dbReference type="EMBL" id="FNMU01000001">
    <property type="protein sequence ID" value="SDW08386.1"/>
    <property type="molecule type" value="Genomic_DNA"/>
</dbReference>
<dbReference type="InterPro" id="IPR008978">
    <property type="entry name" value="HSP20-like_chaperone"/>
</dbReference>
<dbReference type="InterPro" id="IPR007052">
    <property type="entry name" value="CS_dom"/>
</dbReference>
<dbReference type="Proteomes" id="UP000186879">
    <property type="component" value="Chromosome"/>
</dbReference>
<dbReference type="FunFam" id="2.60.40.790:FF:000072">
    <property type="entry name" value="Small heat shock protein HSP16.5"/>
    <property type="match status" value="1"/>
</dbReference>
<evidence type="ECO:0000256" key="1">
    <source>
        <dbReference type="PROSITE-ProRule" id="PRU00285"/>
    </source>
</evidence>
<dbReference type="PROSITE" id="PS01031">
    <property type="entry name" value="SHSP"/>
    <property type="match status" value="1"/>
</dbReference>
<proteinExistence type="inferred from homology"/>
<accession>A0A1L3Q0P7</accession>
<dbReference type="Pfam" id="PF00011">
    <property type="entry name" value="HSP20"/>
    <property type="match status" value="1"/>
</dbReference>
<gene>
    <name evidence="5" type="ORF">BHR79_02390</name>
    <name evidence="6" type="ORF">EFE40_00395</name>
    <name evidence="7" type="ORF">SAMN04515625_0304</name>
</gene>
<evidence type="ECO:0000313" key="7">
    <source>
        <dbReference type="EMBL" id="SDW08386.1"/>
    </source>
</evidence>
<evidence type="ECO:0000259" key="4">
    <source>
        <dbReference type="PROSITE" id="PS51203"/>
    </source>
</evidence>
<dbReference type="KEGG" id="mhaz:BHR79_02390"/>
<feature type="domain" description="CS" evidence="4">
    <location>
        <begin position="48"/>
        <end position="152"/>
    </location>
</feature>
<evidence type="ECO:0000313" key="5">
    <source>
        <dbReference type="EMBL" id="APH38448.1"/>
    </source>
</evidence>
<protein>
    <submittedName>
        <fullName evidence="7">Heat shock protein Hsp20</fullName>
    </submittedName>
    <submittedName>
        <fullName evidence="5">Heat-shock protein</fullName>
    </submittedName>
    <submittedName>
        <fullName evidence="6">Hsp20/alpha crystallin family protein</fullName>
    </submittedName>
</protein>
<dbReference type="InterPro" id="IPR031107">
    <property type="entry name" value="Small_HSP"/>
</dbReference>
<dbReference type="GeneID" id="30582570"/>
<evidence type="ECO:0000313" key="6">
    <source>
        <dbReference type="EMBL" id="RNI10677.1"/>
    </source>
</evidence>
<evidence type="ECO:0000259" key="3">
    <source>
        <dbReference type="PROSITE" id="PS01031"/>
    </source>
</evidence>
<reference evidence="6 10" key="3">
    <citation type="submission" date="2018-10" db="EMBL/GenBank/DDBJ databases">
        <title>Cultivation of a novel Methanohalophilus strain from Kebrit Deep of the Red Sea and a genomic comparison of members of the genus Methanohalophilus.</title>
        <authorList>
            <person name="Guan Y."/>
            <person name="Ngugi D.K."/>
            <person name="Stingl U."/>
        </authorList>
    </citation>
    <scope>NUCLEOTIDE SEQUENCE [LARGE SCALE GENOMIC DNA]</scope>
    <source>
        <strain evidence="6 10">DSM 3094</strain>
    </source>
</reference>
<dbReference type="Proteomes" id="UP000267921">
    <property type="component" value="Unassembled WGS sequence"/>
</dbReference>
<dbReference type="EMBL" id="RJJG01000001">
    <property type="protein sequence ID" value="RNI10677.1"/>
    <property type="molecule type" value="Genomic_DNA"/>
</dbReference>
<evidence type="ECO:0000256" key="2">
    <source>
        <dbReference type="RuleBase" id="RU003616"/>
    </source>
</evidence>
<dbReference type="Proteomes" id="UP000198669">
    <property type="component" value="Unassembled WGS sequence"/>
</dbReference>